<feature type="transmembrane region" description="Helical" evidence="1">
    <location>
        <begin position="60"/>
        <end position="79"/>
    </location>
</feature>
<keyword evidence="1" id="KW-0812">Transmembrane</keyword>
<evidence type="ECO:0008006" key="4">
    <source>
        <dbReference type="Google" id="ProtNLM"/>
    </source>
</evidence>
<gene>
    <name evidence="2" type="ORF">Poly21_17670</name>
</gene>
<feature type="transmembrane region" description="Helical" evidence="1">
    <location>
        <begin position="91"/>
        <end position="120"/>
    </location>
</feature>
<protein>
    <recommendedName>
        <fullName evidence="4">Vitamin K-dependent gamma-carboxylase</fullName>
    </recommendedName>
</protein>
<organism evidence="2 3">
    <name type="scientific">Allorhodopirellula heiligendammensis</name>
    <dbReference type="NCBI Taxonomy" id="2714739"/>
    <lineage>
        <taxon>Bacteria</taxon>
        <taxon>Pseudomonadati</taxon>
        <taxon>Planctomycetota</taxon>
        <taxon>Planctomycetia</taxon>
        <taxon>Pirellulales</taxon>
        <taxon>Pirellulaceae</taxon>
        <taxon>Allorhodopirellula</taxon>
    </lineage>
</organism>
<proteinExistence type="predicted"/>
<comment type="caution">
    <text evidence="2">The sequence shown here is derived from an EMBL/GenBank/DDBJ whole genome shotgun (WGS) entry which is preliminary data.</text>
</comment>
<accession>A0A5C6C6B8</accession>
<evidence type="ECO:0000256" key="1">
    <source>
        <dbReference type="SAM" id="Phobius"/>
    </source>
</evidence>
<reference evidence="2 3" key="1">
    <citation type="journal article" date="2020" name="Antonie Van Leeuwenhoek">
        <title>Rhodopirellula heiligendammensis sp. nov., Rhodopirellula pilleata sp. nov., and Rhodopirellula solitaria sp. nov. isolated from natural or artificial marine surfaces in Northern Germany and California, USA, and emended description of the genus Rhodopirellula.</title>
        <authorList>
            <person name="Kallscheuer N."/>
            <person name="Wiegand S."/>
            <person name="Jogler M."/>
            <person name="Boedeker C."/>
            <person name="Peeters S.H."/>
            <person name="Rast P."/>
            <person name="Heuer A."/>
            <person name="Jetten M.S.M."/>
            <person name="Rohde M."/>
            <person name="Jogler C."/>
        </authorList>
    </citation>
    <scope>NUCLEOTIDE SEQUENCE [LARGE SCALE GENOMIC DNA]</scope>
    <source>
        <strain evidence="2 3">Poly21</strain>
    </source>
</reference>
<feature type="transmembrane region" description="Helical" evidence="1">
    <location>
        <begin position="159"/>
        <end position="177"/>
    </location>
</feature>
<feature type="transmembrane region" description="Helical" evidence="1">
    <location>
        <begin position="208"/>
        <end position="226"/>
    </location>
</feature>
<name>A0A5C6C6B8_9BACT</name>
<keyword evidence="1" id="KW-1133">Transmembrane helix</keyword>
<sequence length="397" mass="44620">MLLMIVSYRLWLPPSWTQASYYPAIPFVALPAWLSDWVSVLLAPILVVMSTIVIVRRGAFSARVAWSCISLALAAGFLTDQHHLQPWAYQTFLYGWMFVLLPTNMRIGAFRILTISIYLFSSLGKFDYQFLHTVGQEFLATGAKFTHLTIDQWSDRRRLIVVAGFPATELLIAILLMLPPTRRLGGCMAIAMHAGLMVLLSPWGMHHSLGVLVWNAVLAGQAYWLFVRRPHSNTDTIEMEAAAYRSPGLVVGGILVLLAVTLPLTERRGRFDRDAWHLDHWLSWALYSPHNSRVDVEVYEGVVNSLPAAMQSAVSEDDDGDSWRKLDLGKLSLASRGVPILPQARYQLQLAIAMAEEFGWTHRIRGVSRSASDRRDGSRTEIWMSGLDEMKDAARGR</sequence>
<dbReference type="Proteomes" id="UP000319908">
    <property type="component" value="Unassembled WGS sequence"/>
</dbReference>
<feature type="transmembrane region" description="Helical" evidence="1">
    <location>
        <begin position="20"/>
        <end position="48"/>
    </location>
</feature>
<dbReference type="EMBL" id="SJPU01000001">
    <property type="protein sequence ID" value="TWU19592.1"/>
    <property type="molecule type" value="Genomic_DNA"/>
</dbReference>
<evidence type="ECO:0000313" key="2">
    <source>
        <dbReference type="EMBL" id="TWU19592.1"/>
    </source>
</evidence>
<dbReference type="AlphaFoldDB" id="A0A5C6C6B8"/>
<keyword evidence="3" id="KW-1185">Reference proteome</keyword>
<evidence type="ECO:0000313" key="3">
    <source>
        <dbReference type="Proteomes" id="UP000319908"/>
    </source>
</evidence>
<keyword evidence="1" id="KW-0472">Membrane</keyword>
<feature type="transmembrane region" description="Helical" evidence="1">
    <location>
        <begin position="246"/>
        <end position="264"/>
    </location>
</feature>